<name>A0A387BRL8_9MICO</name>
<dbReference type="OrthoDB" id="5022469at2"/>
<sequence length="147" mass="16802">MWSPFVFVVVDESMLGSYAAVDSSREAVGAPVSVSTMQWRSATYVRDNWARVMDEAVREPIAVTSHGRTRVIIVDAALSQELTGVLADAGLRLPQAPQYPWHDPLLSMEERMRLLRERKKEITAKPLDDWTDEEIKIFYTDELYLDE</sequence>
<accession>A0A387BRL8</accession>
<dbReference type="KEGG" id="gry:D7I44_08815"/>
<organism evidence="2 3">
    <name type="scientific">Gryllotalpicola protaetiae</name>
    <dbReference type="NCBI Taxonomy" id="2419771"/>
    <lineage>
        <taxon>Bacteria</taxon>
        <taxon>Bacillati</taxon>
        <taxon>Actinomycetota</taxon>
        <taxon>Actinomycetes</taxon>
        <taxon>Micrococcales</taxon>
        <taxon>Microbacteriaceae</taxon>
        <taxon>Gryllotalpicola</taxon>
    </lineage>
</organism>
<dbReference type="SUPFAM" id="SSF143120">
    <property type="entry name" value="YefM-like"/>
    <property type="match status" value="1"/>
</dbReference>
<evidence type="ECO:0008006" key="4">
    <source>
        <dbReference type="Google" id="ProtNLM"/>
    </source>
</evidence>
<dbReference type="AlphaFoldDB" id="A0A387BRL8"/>
<dbReference type="InterPro" id="IPR036165">
    <property type="entry name" value="YefM-like_sf"/>
</dbReference>
<evidence type="ECO:0000313" key="3">
    <source>
        <dbReference type="Proteomes" id="UP000275069"/>
    </source>
</evidence>
<reference evidence="2 3" key="1">
    <citation type="submission" date="2018-09" db="EMBL/GenBank/DDBJ databases">
        <title>Genome sequencing of strain 2DFW10M-5.</title>
        <authorList>
            <person name="Heo J."/>
            <person name="Kim S.-J."/>
            <person name="Kwon S.-W."/>
        </authorList>
    </citation>
    <scope>NUCLEOTIDE SEQUENCE [LARGE SCALE GENOMIC DNA]</scope>
    <source>
        <strain evidence="2 3">2DFW10M-5</strain>
    </source>
</reference>
<comment type="similarity">
    <text evidence="1">Belongs to the phD/YefM antitoxin family.</text>
</comment>
<proteinExistence type="inferred from homology"/>
<evidence type="ECO:0000256" key="1">
    <source>
        <dbReference type="ARBA" id="ARBA00009981"/>
    </source>
</evidence>
<evidence type="ECO:0000313" key="2">
    <source>
        <dbReference type="EMBL" id="AYG03626.1"/>
    </source>
</evidence>
<gene>
    <name evidence="2" type="ORF">D7I44_08815</name>
</gene>
<dbReference type="EMBL" id="CP032624">
    <property type="protein sequence ID" value="AYG03626.1"/>
    <property type="molecule type" value="Genomic_DNA"/>
</dbReference>
<protein>
    <recommendedName>
        <fullName evidence="4">Antitoxin</fullName>
    </recommendedName>
</protein>
<dbReference type="Proteomes" id="UP000275069">
    <property type="component" value="Chromosome"/>
</dbReference>
<keyword evidence="3" id="KW-1185">Reference proteome</keyword>